<gene>
    <name evidence="1" type="ORF">EVOR1521_LOCUS21871</name>
</gene>
<dbReference type="AlphaFoldDB" id="A0AA36J3S1"/>
<accession>A0AA36J3S1</accession>
<evidence type="ECO:0000313" key="2">
    <source>
        <dbReference type="Proteomes" id="UP001178507"/>
    </source>
</evidence>
<name>A0AA36J3S1_9DINO</name>
<reference evidence="1" key="1">
    <citation type="submission" date="2023-08" db="EMBL/GenBank/DDBJ databases">
        <authorList>
            <person name="Chen Y."/>
            <person name="Shah S."/>
            <person name="Dougan E. K."/>
            <person name="Thang M."/>
            <person name="Chan C."/>
        </authorList>
    </citation>
    <scope>NUCLEOTIDE SEQUENCE</scope>
</reference>
<dbReference type="EMBL" id="CAUJNA010003283">
    <property type="protein sequence ID" value="CAJ1397966.1"/>
    <property type="molecule type" value="Genomic_DNA"/>
</dbReference>
<keyword evidence="2" id="KW-1185">Reference proteome</keyword>
<sequence>MAMKLGSSRLEVLVNKSLFCIQTAGRKLEQCIDDGTGRSGGFGPFDDQKTWVPVDIRKAGPSSLVLDLSKTGQAYAIRYAWQGDCCDQRPPTSEPCPVASCPLLAMPSGFPANPFIARLENGRCKCIAPQSCDDGAEEIMV</sequence>
<organism evidence="1 2">
    <name type="scientific">Effrenium voratum</name>
    <dbReference type="NCBI Taxonomy" id="2562239"/>
    <lineage>
        <taxon>Eukaryota</taxon>
        <taxon>Sar</taxon>
        <taxon>Alveolata</taxon>
        <taxon>Dinophyceae</taxon>
        <taxon>Suessiales</taxon>
        <taxon>Symbiodiniaceae</taxon>
        <taxon>Effrenium</taxon>
    </lineage>
</organism>
<comment type="caution">
    <text evidence="1">The sequence shown here is derived from an EMBL/GenBank/DDBJ whole genome shotgun (WGS) entry which is preliminary data.</text>
</comment>
<protein>
    <submittedName>
        <fullName evidence="1">Uncharacterized protein</fullName>
    </submittedName>
</protein>
<dbReference type="Proteomes" id="UP001178507">
    <property type="component" value="Unassembled WGS sequence"/>
</dbReference>
<evidence type="ECO:0000313" key="1">
    <source>
        <dbReference type="EMBL" id="CAJ1397966.1"/>
    </source>
</evidence>
<proteinExistence type="predicted"/>